<comment type="catalytic activity">
    <reaction evidence="11">
        <text>a tRNA with a 3' CCA end + 2 CTP + ATP = a tRNA with a 3' CCACCA end + 3 diphosphate</text>
        <dbReference type="Rhea" id="RHEA:76235"/>
        <dbReference type="Rhea" id="RHEA-COMP:10468"/>
        <dbReference type="Rhea" id="RHEA-COMP:18655"/>
        <dbReference type="ChEBI" id="CHEBI:30616"/>
        <dbReference type="ChEBI" id="CHEBI:33019"/>
        <dbReference type="ChEBI" id="CHEBI:37563"/>
        <dbReference type="ChEBI" id="CHEBI:83071"/>
        <dbReference type="ChEBI" id="CHEBI:195187"/>
    </reaction>
</comment>
<evidence type="ECO:0000256" key="5">
    <source>
        <dbReference type="ARBA" id="ARBA00022723"/>
    </source>
</evidence>
<dbReference type="Gene3D" id="1.10.3090.10">
    <property type="entry name" value="cca-adding enzyme, domain 2"/>
    <property type="match status" value="1"/>
</dbReference>
<evidence type="ECO:0000256" key="6">
    <source>
        <dbReference type="ARBA" id="ARBA00022741"/>
    </source>
</evidence>
<dbReference type="Pfam" id="PF12627">
    <property type="entry name" value="PolyA_pol_RNAbd"/>
    <property type="match status" value="1"/>
</dbReference>
<comment type="function">
    <text evidence="11">Catalyzes the addition and repair of the essential 3'-terminal CCA sequence in tRNAs without using a nucleic acid template. Adds these three nucleotides in the order of C, C, and A to the tRNA nucleotide-73, using CTP and ATP as substrates and producing inorganic pyrophosphate. tRNA 3'-terminal CCA addition is required both for tRNA processing and repair. Also involved in tRNA surveillance by mediating tandem CCA addition to generate a CCACCA at the 3' terminus of unstable tRNAs. While stable tRNAs receive only 3'-terminal CCA, unstable tRNAs are marked with CCACCA and rapidly degraded.</text>
</comment>
<evidence type="ECO:0000256" key="10">
    <source>
        <dbReference type="ARBA" id="ARBA00022884"/>
    </source>
</evidence>
<dbReference type="AlphaFoldDB" id="A0A0J1C5K5"/>
<gene>
    <name evidence="11 13" type="primary">cca</name>
    <name evidence="13" type="ORF">PL75_01235</name>
</gene>
<dbReference type="Pfam" id="PF01966">
    <property type="entry name" value="HD"/>
    <property type="match status" value="1"/>
</dbReference>
<keyword evidence="6 11" id="KW-0547">Nucleotide-binding</keyword>
<keyword evidence="4 11" id="KW-0548">Nucleotidyltransferase</keyword>
<dbReference type="EC" id="3.1.3.-" evidence="11"/>
<dbReference type="InterPro" id="IPR003607">
    <property type="entry name" value="HD/PDEase_dom"/>
</dbReference>
<dbReference type="GO" id="GO:0004112">
    <property type="term" value="F:cyclic-nucleotide phosphodiesterase activity"/>
    <property type="evidence" value="ECO:0007669"/>
    <property type="project" value="UniProtKB-UniRule"/>
</dbReference>
<feature type="binding site" evidence="11">
    <location>
        <position position="8"/>
    </location>
    <ligand>
        <name>CTP</name>
        <dbReference type="ChEBI" id="CHEBI:37563"/>
    </ligand>
</feature>
<evidence type="ECO:0000313" key="13">
    <source>
        <dbReference type="EMBL" id="KLT73603.1"/>
    </source>
</evidence>
<dbReference type="OrthoDB" id="9805698at2"/>
<proteinExistence type="inferred from homology"/>
<feature type="domain" description="HD" evidence="12">
    <location>
        <begin position="225"/>
        <end position="326"/>
    </location>
</feature>
<feature type="binding site" evidence="11">
    <location>
        <position position="8"/>
    </location>
    <ligand>
        <name>ATP</name>
        <dbReference type="ChEBI" id="CHEBI:30616"/>
    </ligand>
</feature>
<dbReference type="PIRSF" id="PIRSF000813">
    <property type="entry name" value="CCA_bact"/>
    <property type="match status" value="1"/>
</dbReference>
<evidence type="ECO:0000256" key="7">
    <source>
        <dbReference type="ARBA" id="ARBA00022800"/>
    </source>
</evidence>
<feature type="binding site" evidence="11">
    <location>
        <position position="11"/>
    </location>
    <ligand>
        <name>CTP</name>
        <dbReference type="ChEBI" id="CHEBI:37563"/>
    </ligand>
</feature>
<comment type="subunit">
    <text evidence="11">Monomer. Can also form homodimers and oligomers.</text>
</comment>
<comment type="domain">
    <text evidence="11">Comprises two domains: an N-terminal domain containing the nucleotidyltransferase activity and a C-terminal HD domain associated with both phosphodiesterase and phosphatase activities.</text>
</comment>
<evidence type="ECO:0000256" key="2">
    <source>
        <dbReference type="ARBA" id="ARBA00022679"/>
    </source>
</evidence>
<dbReference type="PROSITE" id="PS51831">
    <property type="entry name" value="HD"/>
    <property type="match status" value="1"/>
</dbReference>
<dbReference type="PANTHER" id="PTHR47545:SF1">
    <property type="entry name" value="MULTIFUNCTIONAL CCA PROTEIN"/>
    <property type="match status" value="1"/>
</dbReference>
<comment type="similarity">
    <text evidence="11">Belongs to the tRNA nucleotidyltransferase/poly(A) polymerase family. Bacterial CCA-adding enzyme type 1 subfamily.</text>
</comment>
<feature type="binding site" evidence="11">
    <location>
        <position position="23"/>
    </location>
    <ligand>
        <name>Mg(2+)</name>
        <dbReference type="ChEBI" id="CHEBI:18420"/>
    </ligand>
</feature>
<evidence type="ECO:0000256" key="11">
    <source>
        <dbReference type="HAMAP-Rule" id="MF_01261"/>
    </source>
</evidence>
<dbReference type="RefSeq" id="WP_047760100.1">
    <property type="nucleotide sequence ID" value="NZ_CP091510.1"/>
</dbReference>
<keyword evidence="7 11" id="KW-0692">RNA repair</keyword>
<comment type="cofactor">
    <cofactor evidence="11">
        <name>Mg(2+)</name>
        <dbReference type="ChEBI" id="CHEBI:18420"/>
    </cofactor>
    <text evidence="11">Magnesium is required for nucleotidyltransferase activity.</text>
</comment>
<dbReference type="STRING" id="1470200.PL75_01235"/>
<dbReference type="CDD" id="cd00077">
    <property type="entry name" value="HDc"/>
    <property type="match status" value="1"/>
</dbReference>
<dbReference type="GO" id="GO:0042245">
    <property type="term" value="P:RNA repair"/>
    <property type="evidence" value="ECO:0007669"/>
    <property type="project" value="UniProtKB-KW"/>
</dbReference>
<dbReference type="InterPro" id="IPR012006">
    <property type="entry name" value="CCA_bact"/>
</dbReference>
<keyword evidence="3 11" id="KW-0819">tRNA processing</keyword>
<dbReference type="GO" id="GO:0016791">
    <property type="term" value="F:phosphatase activity"/>
    <property type="evidence" value="ECO:0007669"/>
    <property type="project" value="UniProtKB-UniRule"/>
</dbReference>
<feature type="binding site" evidence="11">
    <location>
        <position position="140"/>
    </location>
    <ligand>
        <name>ATP</name>
        <dbReference type="ChEBI" id="CHEBI:30616"/>
    </ligand>
</feature>
<keyword evidence="11 13" id="KW-0378">Hydrolase</keyword>
<feature type="binding site" evidence="11">
    <location>
        <position position="137"/>
    </location>
    <ligand>
        <name>ATP</name>
        <dbReference type="ChEBI" id="CHEBI:30616"/>
    </ligand>
</feature>
<comment type="cofactor">
    <cofactor evidence="11">
        <name>Ni(2+)</name>
        <dbReference type="ChEBI" id="CHEBI:49786"/>
    </cofactor>
    <text evidence="11">Nickel for phosphatase activity.</text>
</comment>
<keyword evidence="10 11" id="KW-0694">RNA-binding</keyword>
<evidence type="ECO:0000256" key="3">
    <source>
        <dbReference type="ARBA" id="ARBA00022694"/>
    </source>
</evidence>
<organism evidence="13 14">
    <name type="scientific">Neisseria arctica</name>
    <dbReference type="NCBI Taxonomy" id="1470200"/>
    <lineage>
        <taxon>Bacteria</taxon>
        <taxon>Pseudomonadati</taxon>
        <taxon>Pseudomonadota</taxon>
        <taxon>Betaproteobacteria</taxon>
        <taxon>Neisseriales</taxon>
        <taxon>Neisseriaceae</taxon>
        <taxon>Neisseria</taxon>
    </lineage>
</organism>
<dbReference type="HAMAP" id="MF_01261">
    <property type="entry name" value="CCA_bact_type1"/>
    <property type="match status" value="1"/>
</dbReference>
<feature type="binding site" evidence="11">
    <location>
        <position position="11"/>
    </location>
    <ligand>
        <name>ATP</name>
        <dbReference type="ChEBI" id="CHEBI:30616"/>
    </ligand>
</feature>
<dbReference type="EMBL" id="JTDO01000002">
    <property type="protein sequence ID" value="KLT73603.1"/>
    <property type="molecule type" value="Genomic_DNA"/>
</dbReference>
<dbReference type="InterPro" id="IPR043519">
    <property type="entry name" value="NT_sf"/>
</dbReference>
<dbReference type="PANTHER" id="PTHR47545">
    <property type="entry name" value="MULTIFUNCTIONAL CCA PROTEIN"/>
    <property type="match status" value="1"/>
</dbReference>
<evidence type="ECO:0000256" key="1">
    <source>
        <dbReference type="ARBA" id="ARBA00022596"/>
    </source>
</evidence>
<feature type="binding site" evidence="11">
    <location>
        <position position="21"/>
    </location>
    <ligand>
        <name>Mg(2+)</name>
        <dbReference type="ChEBI" id="CHEBI:18420"/>
    </ligand>
</feature>
<comment type="catalytic activity">
    <reaction evidence="11">
        <text>a tRNA precursor + 2 CTP + ATP = a tRNA with a 3' CCA end + 3 diphosphate</text>
        <dbReference type="Rhea" id="RHEA:14433"/>
        <dbReference type="Rhea" id="RHEA-COMP:10465"/>
        <dbReference type="Rhea" id="RHEA-COMP:10468"/>
        <dbReference type="ChEBI" id="CHEBI:30616"/>
        <dbReference type="ChEBI" id="CHEBI:33019"/>
        <dbReference type="ChEBI" id="CHEBI:37563"/>
        <dbReference type="ChEBI" id="CHEBI:74896"/>
        <dbReference type="ChEBI" id="CHEBI:83071"/>
        <dbReference type="EC" id="2.7.7.72"/>
    </reaction>
</comment>
<dbReference type="SUPFAM" id="SSF81301">
    <property type="entry name" value="Nucleotidyltransferase"/>
    <property type="match status" value="1"/>
</dbReference>
<dbReference type="GO" id="GO:0160016">
    <property type="term" value="F:CCACCA tRNA nucleotidyltransferase activity"/>
    <property type="evidence" value="ECO:0007669"/>
    <property type="project" value="RHEA"/>
</dbReference>
<name>A0A0J1C5K5_9NEIS</name>
<feature type="binding site" evidence="11">
    <location>
        <position position="140"/>
    </location>
    <ligand>
        <name>CTP</name>
        <dbReference type="ChEBI" id="CHEBI:37563"/>
    </ligand>
</feature>
<dbReference type="Gene3D" id="3.30.460.10">
    <property type="entry name" value="Beta Polymerase, domain 2"/>
    <property type="match status" value="1"/>
</dbReference>
<dbReference type="Proteomes" id="UP000036027">
    <property type="component" value="Unassembled WGS sequence"/>
</dbReference>
<dbReference type="SUPFAM" id="SSF81891">
    <property type="entry name" value="Poly A polymerase C-terminal region-like"/>
    <property type="match status" value="1"/>
</dbReference>
<evidence type="ECO:0000259" key="12">
    <source>
        <dbReference type="PROSITE" id="PS51831"/>
    </source>
</evidence>
<evidence type="ECO:0000313" key="14">
    <source>
        <dbReference type="Proteomes" id="UP000036027"/>
    </source>
</evidence>
<dbReference type="NCBIfam" id="NF008137">
    <property type="entry name" value="PRK10885.1"/>
    <property type="match status" value="1"/>
</dbReference>
<keyword evidence="9 11" id="KW-0460">Magnesium</keyword>
<evidence type="ECO:0000256" key="4">
    <source>
        <dbReference type="ARBA" id="ARBA00022695"/>
    </source>
</evidence>
<keyword evidence="8 11" id="KW-0067">ATP-binding</keyword>
<dbReference type="Pfam" id="PF01743">
    <property type="entry name" value="PolyA_pol"/>
    <property type="match status" value="1"/>
</dbReference>
<dbReference type="EC" id="2.7.7.72" evidence="11"/>
<keyword evidence="14" id="KW-1185">Reference proteome</keyword>
<keyword evidence="5 11" id="KW-0479">Metal-binding</keyword>
<dbReference type="GO" id="GO:0000049">
    <property type="term" value="F:tRNA binding"/>
    <property type="evidence" value="ECO:0007669"/>
    <property type="project" value="UniProtKB-UniRule"/>
</dbReference>
<dbReference type="GO" id="GO:0000287">
    <property type="term" value="F:magnesium ion binding"/>
    <property type="evidence" value="ECO:0007669"/>
    <property type="project" value="UniProtKB-UniRule"/>
</dbReference>
<feature type="binding site" evidence="11">
    <location>
        <position position="91"/>
    </location>
    <ligand>
        <name>CTP</name>
        <dbReference type="ChEBI" id="CHEBI:37563"/>
    </ligand>
</feature>
<evidence type="ECO:0000256" key="9">
    <source>
        <dbReference type="ARBA" id="ARBA00022842"/>
    </source>
</evidence>
<dbReference type="InterPro" id="IPR050124">
    <property type="entry name" value="tRNA_CCA-adding_enzyme"/>
</dbReference>
<sequence length="414" mass="46594">MQIYLVGGAVRDFLLGLPVKDRDWVVVGADVQTMLAQGFSPVGKDFPVFLHPNTHEEYALARTERKTAKGYAGFVFHTDKNITLEQDLERRDLTINAMAQTSEGEIIDPFGGQADLANRVLRHVSPAFAEDPVRILRVARFAARYDFEVASETMQLMKDMVAAGEVDALVAERVWQELSKGLMESYPAKMIEILRECGALEILLPEVEALFGVPQRADYHPEVDTGIHTLMVLQQAAEMQLSLPERYAALLHDLGKALTPPDILPKHHGHDIAGVDPARRVNARWRVPKHCAELAELVCRWHIIFHSVSELKPQTVLNTLKKTDAFRRPERFQAALNVCVADTRGRLHRENTPYPQRDHWLALLDAANNIDTTAIVNTHKDCPHKIAEAIDHARLTEITPLQAAYRKITSIHTY</sequence>
<dbReference type="EC" id="3.1.4.-" evidence="11"/>
<accession>A0A0J1C5K5</accession>
<dbReference type="InterPro" id="IPR006674">
    <property type="entry name" value="HD_domain"/>
</dbReference>
<reference evidence="13 14" key="1">
    <citation type="submission" date="2014-11" db="EMBL/GenBank/DDBJ databases">
        <title>Genome of a novel goose pathogen.</title>
        <authorList>
            <person name="Hansen C.M."/>
            <person name="Hueffer K."/>
            <person name="Choi S.C."/>
        </authorList>
    </citation>
    <scope>NUCLEOTIDE SEQUENCE [LARGE SCALE GENOMIC DNA]</scope>
    <source>
        <strain evidence="13 14">KH1503</strain>
    </source>
</reference>
<dbReference type="CDD" id="cd05398">
    <property type="entry name" value="NT_ClassII-CCAase"/>
    <property type="match status" value="1"/>
</dbReference>
<comment type="miscellaneous">
    <text evidence="11">A single active site specifically recognizes both ATP and CTP and is responsible for their addition.</text>
</comment>
<dbReference type="InterPro" id="IPR002646">
    <property type="entry name" value="PolA_pol_head_dom"/>
</dbReference>
<feature type="binding site" evidence="11">
    <location>
        <position position="137"/>
    </location>
    <ligand>
        <name>CTP</name>
        <dbReference type="ChEBI" id="CHEBI:37563"/>
    </ligand>
</feature>
<feature type="binding site" evidence="11">
    <location>
        <position position="91"/>
    </location>
    <ligand>
        <name>ATP</name>
        <dbReference type="ChEBI" id="CHEBI:30616"/>
    </ligand>
</feature>
<dbReference type="PATRIC" id="fig|1470200.3.peg.1040"/>
<dbReference type="GO" id="GO:0001680">
    <property type="term" value="P:tRNA 3'-terminal CCA addition"/>
    <property type="evidence" value="ECO:0007669"/>
    <property type="project" value="UniProtKB-UniRule"/>
</dbReference>
<keyword evidence="2 11" id="KW-0808">Transferase</keyword>
<dbReference type="GO" id="GO:0004810">
    <property type="term" value="F:CCA tRNA nucleotidyltransferase activity"/>
    <property type="evidence" value="ECO:0007669"/>
    <property type="project" value="UniProtKB-UniRule"/>
</dbReference>
<evidence type="ECO:0000256" key="8">
    <source>
        <dbReference type="ARBA" id="ARBA00022840"/>
    </source>
</evidence>
<keyword evidence="11" id="KW-0511">Multifunctional enzyme</keyword>
<dbReference type="InterPro" id="IPR032828">
    <property type="entry name" value="PolyA_RNA-bd"/>
</dbReference>
<protein>
    <recommendedName>
        <fullName evidence="11">Multifunctional CCA protein</fullName>
    </recommendedName>
    <domain>
        <recommendedName>
            <fullName evidence="11">CCA-adding enzyme</fullName>
            <ecNumber evidence="11">2.7.7.72</ecNumber>
        </recommendedName>
        <alternativeName>
            <fullName evidence="11">CCA tRNA nucleotidyltransferase</fullName>
        </alternativeName>
        <alternativeName>
            <fullName evidence="11">tRNA CCA-pyrophosphorylase</fullName>
        </alternativeName>
        <alternativeName>
            <fullName evidence="11">tRNA adenylyl-/cytidylyl-transferase</fullName>
        </alternativeName>
        <alternativeName>
            <fullName evidence="11">tRNA nucleotidyltransferase</fullName>
        </alternativeName>
        <alternativeName>
            <fullName evidence="11">tRNA-NT</fullName>
        </alternativeName>
    </domain>
    <domain>
        <recommendedName>
            <fullName evidence="11">2'-nucleotidase</fullName>
            <ecNumber evidence="11">3.1.3.-</ecNumber>
        </recommendedName>
    </domain>
    <domain>
        <recommendedName>
            <fullName evidence="11">2',3'-cyclic phosphodiesterase</fullName>
            <ecNumber evidence="11">3.1.4.-</ecNumber>
        </recommendedName>
    </domain>
    <domain>
        <recommendedName>
            <fullName evidence="11">Phosphatase</fullName>
        </recommendedName>
    </domain>
</protein>
<keyword evidence="1 11" id="KW-0533">Nickel</keyword>
<comment type="caution">
    <text evidence="13">The sequence shown here is derived from an EMBL/GenBank/DDBJ whole genome shotgun (WGS) entry which is preliminary data.</text>
</comment>
<dbReference type="GO" id="GO:0005524">
    <property type="term" value="F:ATP binding"/>
    <property type="evidence" value="ECO:0007669"/>
    <property type="project" value="UniProtKB-UniRule"/>
</dbReference>